<accession>A0A653DZH3</accession>
<keyword evidence="1" id="KW-1133">Transmembrane helix</keyword>
<keyword evidence="1" id="KW-0812">Transmembrane</keyword>
<sequence length="279" mass="30823">MREFMYELNSGLIAGILFVSMALVIELGYRLGRKIQSMSDEPSKAHVNAIQGSLIGILALLLGFTFSLALQRFDNRSEAVVDEANAIGTAYLRAHLLPEPARTDSINKLQSYLSLRIRTGNLDLAKPYQRRAMLTQAADLQSQLWSYALKAAQEQPNPVTTGLYIQALNEMIDSYGTRDAALNRHVPEIVLGLLYITFLMAGVIVGYTAGMSGHRASFATYIMVGLIVLLVFLIIDLDRPRRGLIQVDHKSLVDLESSLYDPKTSSDYLKTMPGSGVPR</sequence>
<gene>
    <name evidence="2" type="ORF">PMYSY11_0594</name>
</gene>
<feature type="transmembrane region" description="Helical" evidence="1">
    <location>
        <begin position="189"/>
        <end position="210"/>
    </location>
</feature>
<proteinExistence type="predicted"/>
<dbReference type="EMBL" id="LR215729">
    <property type="protein sequence ID" value="VEV95641.1"/>
    <property type="molecule type" value="Genomic_DNA"/>
</dbReference>
<keyword evidence="1" id="KW-0472">Membrane</keyword>
<feature type="transmembrane region" description="Helical" evidence="1">
    <location>
        <begin position="216"/>
        <end position="235"/>
    </location>
</feature>
<feature type="transmembrane region" description="Helical" evidence="1">
    <location>
        <begin position="12"/>
        <end position="29"/>
    </location>
</feature>
<evidence type="ECO:0000256" key="1">
    <source>
        <dbReference type="SAM" id="Phobius"/>
    </source>
</evidence>
<dbReference type="InterPro" id="IPR025333">
    <property type="entry name" value="DUF4239"/>
</dbReference>
<reference evidence="2" key="1">
    <citation type="submission" date="2019-02" db="EMBL/GenBank/DDBJ databases">
        <authorList>
            <consortium name="Genoscope - CEA"/>
            <person name="William W."/>
        </authorList>
    </citation>
    <scope>NUCLEOTIDE SEQUENCE [LARGE SCALE GENOMIC DNA]</scope>
    <source>
        <strain evidence="2">YSy11</strain>
    </source>
</reference>
<name>A0A653DZH3_9PSED</name>
<evidence type="ECO:0008006" key="3">
    <source>
        <dbReference type="Google" id="ProtNLM"/>
    </source>
</evidence>
<dbReference type="Pfam" id="PF14023">
    <property type="entry name" value="Bestrophin-like"/>
    <property type="match status" value="1"/>
</dbReference>
<protein>
    <recommendedName>
        <fullName evidence="3">DUF4239 domain-containing protein</fullName>
    </recommendedName>
</protein>
<dbReference type="AlphaFoldDB" id="A0A653DZH3"/>
<evidence type="ECO:0000313" key="2">
    <source>
        <dbReference type="EMBL" id="VEV95641.1"/>
    </source>
</evidence>
<organism evidence="2">
    <name type="scientific">Pseudomonas marincola</name>
    <dbReference type="NCBI Taxonomy" id="437900"/>
    <lineage>
        <taxon>Bacteria</taxon>
        <taxon>Pseudomonadati</taxon>
        <taxon>Pseudomonadota</taxon>
        <taxon>Gammaproteobacteria</taxon>
        <taxon>Pseudomonadales</taxon>
        <taxon>Pseudomonadaceae</taxon>
        <taxon>Pseudomonas</taxon>
    </lineage>
</organism>
<feature type="transmembrane region" description="Helical" evidence="1">
    <location>
        <begin position="49"/>
        <end position="70"/>
    </location>
</feature>